<keyword evidence="2" id="KW-1185">Reference proteome</keyword>
<sequence>MAHRSPRKLTLDNTQQWTIKLLSITPTPHHLITPTPLLLITPTPHLLITQN</sequence>
<proteinExistence type="predicted"/>
<dbReference type="EMBL" id="JADEWC010000045">
    <property type="protein sequence ID" value="MBE9223745.1"/>
    <property type="molecule type" value="Genomic_DNA"/>
</dbReference>
<protein>
    <submittedName>
        <fullName evidence="1">Uncharacterized protein</fullName>
    </submittedName>
</protein>
<evidence type="ECO:0000313" key="2">
    <source>
        <dbReference type="Proteomes" id="UP000654604"/>
    </source>
</evidence>
<reference evidence="1 2" key="1">
    <citation type="submission" date="2020-10" db="EMBL/GenBank/DDBJ databases">
        <authorList>
            <person name="Castelo-Branco R."/>
            <person name="Eusebio N."/>
            <person name="Adriana R."/>
            <person name="Vieira A."/>
            <person name="Brugerolle De Fraissinette N."/>
            <person name="Rezende De Castro R."/>
            <person name="Schneider M.P."/>
            <person name="Vasconcelos V."/>
            <person name="Leao P.N."/>
        </authorList>
    </citation>
    <scope>NUCLEOTIDE SEQUENCE [LARGE SCALE GENOMIC DNA]</scope>
    <source>
        <strain evidence="1 2">LEGE 03274</strain>
    </source>
</reference>
<name>A0ABR9V777_9CHRO</name>
<accession>A0ABR9V777</accession>
<organism evidence="1 2">
    <name type="scientific">Cyanobacterium stanieri LEGE 03274</name>
    <dbReference type="NCBI Taxonomy" id="1828756"/>
    <lineage>
        <taxon>Bacteria</taxon>
        <taxon>Bacillati</taxon>
        <taxon>Cyanobacteriota</taxon>
        <taxon>Cyanophyceae</taxon>
        <taxon>Oscillatoriophycideae</taxon>
        <taxon>Chroococcales</taxon>
        <taxon>Geminocystaceae</taxon>
        <taxon>Cyanobacterium</taxon>
    </lineage>
</organism>
<gene>
    <name evidence="1" type="ORF">IQ215_13660</name>
</gene>
<comment type="caution">
    <text evidence="1">The sequence shown here is derived from an EMBL/GenBank/DDBJ whole genome shotgun (WGS) entry which is preliminary data.</text>
</comment>
<dbReference type="Proteomes" id="UP000654604">
    <property type="component" value="Unassembled WGS sequence"/>
</dbReference>
<dbReference type="RefSeq" id="WP_193801966.1">
    <property type="nucleotide sequence ID" value="NZ_JADEWC010000045.1"/>
</dbReference>
<evidence type="ECO:0000313" key="1">
    <source>
        <dbReference type="EMBL" id="MBE9223745.1"/>
    </source>
</evidence>